<evidence type="ECO:0000313" key="2">
    <source>
        <dbReference type="EMBL" id="KAH1082292.1"/>
    </source>
</evidence>
<dbReference type="PROSITE" id="PS51257">
    <property type="entry name" value="PROKAR_LIPOPROTEIN"/>
    <property type="match status" value="1"/>
</dbReference>
<comment type="caution">
    <text evidence="2">The sequence shown here is derived from an EMBL/GenBank/DDBJ whole genome shotgun (WGS) entry which is preliminary data.</text>
</comment>
<dbReference type="EMBL" id="JAIQCV010000007">
    <property type="protein sequence ID" value="KAH1082292.1"/>
    <property type="molecule type" value="Genomic_DNA"/>
</dbReference>
<dbReference type="GO" id="GO:0003676">
    <property type="term" value="F:nucleic acid binding"/>
    <property type="evidence" value="ECO:0007669"/>
    <property type="project" value="InterPro"/>
</dbReference>
<evidence type="ECO:0000313" key="3">
    <source>
        <dbReference type="Proteomes" id="UP000828251"/>
    </source>
</evidence>
<feature type="domain" description="RNase H type-1" evidence="1">
    <location>
        <begin position="16"/>
        <end position="95"/>
    </location>
</feature>
<name>A0A9D3VGW1_9ROSI</name>
<dbReference type="OrthoDB" id="999807at2759"/>
<gene>
    <name evidence="2" type="ORF">J1N35_022053</name>
</gene>
<dbReference type="Pfam" id="PF13456">
    <property type="entry name" value="RVT_3"/>
    <property type="match status" value="1"/>
</dbReference>
<protein>
    <recommendedName>
        <fullName evidence="1">RNase H type-1 domain-containing protein</fullName>
    </recommendedName>
</protein>
<dbReference type="Proteomes" id="UP000828251">
    <property type="component" value="Unassembled WGS sequence"/>
</dbReference>
<dbReference type="AlphaFoldDB" id="A0A9D3VGW1"/>
<reference evidence="2 3" key="1">
    <citation type="journal article" date="2021" name="Plant Biotechnol. J.">
        <title>Multi-omics assisted identification of the key and species-specific regulatory components of drought-tolerant mechanisms in Gossypium stocksii.</title>
        <authorList>
            <person name="Yu D."/>
            <person name="Ke L."/>
            <person name="Zhang D."/>
            <person name="Wu Y."/>
            <person name="Sun Y."/>
            <person name="Mei J."/>
            <person name="Sun J."/>
            <person name="Sun Y."/>
        </authorList>
    </citation>
    <scope>NUCLEOTIDE SEQUENCE [LARGE SCALE GENOMIC DNA]</scope>
    <source>
        <strain evidence="3">cv. E1</strain>
        <tissue evidence="2">Leaf</tissue>
    </source>
</reference>
<organism evidence="2 3">
    <name type="scientific">Gossypium stocksii</name>
    <dbReference type="NCBI Taxonomy" id="47602"/>
    <lineage>
        <taxon>Eukaryota</taxon>
        <taxon>Viridiplantae</taxon>
        <taxon>Streptophyta</taxon>
        <taxon>Embryophyta</taxon>
        <taxon>Tracheophyta</taxon>
        <taxon>Spermatophyta</taxon>
        <taxon>Magnoliopsida</taxon>
        <taxon>eudicotyledons</taxon>
        <taxon>Gunneridae</taxon>
        <taxon>Pentapetalae</taxon>
        <taxon>rosids</taxon>
        <taxon>malvids</taxon>
        <taxon>Malvales</taxon>
        <taxon>Malvaceae</taxon>
        <taxon>Malvoideae</taxon>
        <taxon>Gossypium</taxon>
    </lineage>
</organism>
<accession>A0A9D3VGW1</accession>
<dbReference type="InterPro" id="IPR002156">
    <property type="entry name" value="RNaseH_domain"/>
</dbReference>
<keyword evidence="3" id="KW-1185">Reference proteome</keyword>
<dbReference type="GO" id="GO:0004523">
    <property type="term" value="F:RNA-DNA hybrid ribonuclease activity"/>
    <property type="evidence" value="ECO:0007669"/>
    <property type="project" value="InterPro"/>
</dbReference>
<evidence type="ECO:0000259" key="1">
    <source>
        <dbReference type="Pfam" id="PF13456"/>
    </source>
</evidence>
<sequence length="166" mass="18565">MISSRMIMNDNIFLASAAGALACFQAVQMDLALGFLEVEIEGDALTVVKKLHAIREDRYEISAYIRNSISLSESYQSCFFGHAPKQGIRVAHLLAIEGIKRGVSTYLTQGVPLSAAIAVEKDWWWMDLPDRSCRSPVIYRQSLKFVHLKGTIVVHIGLSLFSFRMV</sequence>
<proteinExistence type="predicted"/>